<dbReference type="RefSeq" id="WP_147250026.1">
    <property type="nucleotide sequence ID" value="NZ_JPWA01000001.1"/>
</dbReference>
<dbReference type="EMBL" id="JPWA01000001">
    <property type="protein sequence ID" value="RCK07756.1"/>
    <property type="molecule type" value="Genomic_DNA"/>
</dbReference>
<evidence type="ECO:0000313" key="2">
    <source>
        <dbReference type="EMBL" id="RCK07756.1"/>
    </source>
</evidence>
<name>A0A367UHH5_9PROT</name>
<protein>
    <recommendedName>
        <fullName evidence="1">J domain-containing protein</fullName>
    </recommendedName>
</protein>
<dbReference type="PROSITE" id="PS50076">
    <property type="entry name" value="DNAJ_2"/>
    <property type="match status" value="1"/>
</dbReference>
<dbReference type="Proteomes" id="UP000252419">
    <property type="component" value="Unassembled WGS sequence"/>
</dbReference>
<dbReference type="SUPFAM" id="SSF46565">
    <property type="entry name" value="Chaperone J-domain"/>
    <property type="match status" value="1"/>
</dbReference>
<evidence type="ECO:0000313" key="3">
    <source>
        <dbReference type="Proteomes" id="UP000252419"/>
    </source>
</evidence>
<organism evidence="2 3">
    <name type="scientific">Thalassospira xianhensis MCCC 1A02616</name>
    <dbReference type="NCBI Taxonomy" id="1177929"/>
    <lineage>
        <taxon>Bacteria</taxon>
        <taxon>Pseudomonadati</taxon>
        <taxon>Pseudomonadota</taxon>
        <taxon>Alphaproteobacteria</taxon>
        <taxon>Rhodospirillales</taxon>
        <taxon>Thalassospiraceae</taxon>
        <taxon>Thalassospira</taxon>
    </lineage>
</organism>
<keyword evidence="3" id="KW-1185">Reference proteome</keyword>
<proteinExistence type="predicted"/>
<reference evidence="2 3" key="1">
    <citation type="submission" date="2014-07" db="EMBL/GenBank/DDBJ databases">
        <title>Draft genome sequence of Thalassospira xianhensis P-4 (MCCC 1A02616).</title>
        <authorList>
            <person name="Lai Q."/>
            <person name="Shao Z."/>
        </authorList>
    </citation>
    <scope>NUCLEOTIDE SEQUENCE [LARGE SCALE GENOMIC DNA]</scope>
    <source>
        <strain evidence="2 3">MCCC 1A02616</strain>
    </source>
</reference>
<dbReference type="InterPro" id="IPR001623">
    <property type="entry name" value="DnaJ_domain"/>
</dbReference>
<comment type="caution">
    <text evidence="2">The sequence shown here is derived from an EMBL/GenBank/DDBJ whole genome shotgun (WGS) entry which is preliminary data.</text>
</comment>
<evidence type="ECO:0000259" key="1">
    <source>
        <dbReference type="PROSITE" id="PS50076"/>
    </source>
</evidence>
<gene>
    <name evidence="2" type="ORF">TH5_01540</name>
</gene>
<dbReference type="CDD" id="cd06257">
    <property type="entry name" value="DnaJ"/>
    <property type="match status" value="1"/>
</dbReference>
<accession>A0A367UHH5</accession>
<dbReference type="InterPro" id="IPR036869">
    <property type="entry name" value="J_dom_sf"/>
</dbReference>
<dbReference type="AlphaFoldDB" id="A0A367UHH5"/>
<feature type="domain" description="J" evidence="1">
    <location>
        <begin position="9"/>
        <end position="73"/>
    </location>
</feature>
<dbReference type="Gene3D" id="1.10.287.110">
    <property type="entry name" value="DnaJ domain"/>
    <property type="match status" value="1"/>
</dbReference>
<dbReference type="SUPFAM" id="SSF56112">
    <property type="entry name" value="Protein kinase-like (PK-like)"/>
    <property type="match status" value="1"/>
</dbReference>
<sequence>MSPTILAMSAHDILAVPVDQPHRLFPGDRELARKLFKQLAVKWHPDHNRSEPLATDVFQHLNSLLHTVDKQLQNGTWAGRGSLSVPVKHGKDILLHYVQAQAFELGRSYFCQNSVAFLVDGGNSALFRAALETMAGFTYASDRMREECSRYLPEIVKSADTEDGHLVIVKKTKDLIRLSDLVTHLGGNLDPKHVAWIMSSLLNIACWLKWSKLAHNAISPDTVFVSPKYHSCVLLGGWWYTKAVGERLSHLPPFTYRVAPRSLRNDKIASPSLDIESIKAIGRELIGKRPDIPEPLASWLKIPGSADAFKEYGHWERVRDASFGDRRFTKLEVSPSDIYPAL</sequence>
<dbReference type="InterPro" id="IPR011009">
    <property type="entry name" value="Kinase-like_dom_sf"/>
</dbReference>